<evidence type="ECO:0000256" key="5">
    <source>
        <dbReference type="ARBA" id="ARBA00023027"/>
    </source>
</evidence>
<dbReference type="EC" id="1.2.1.12" evidence="3"/>
<evidence type="ECO:0000256" key="4">
    <source>
        <dbReference type="ARBA" id="ARBA00023002"/>
    </source>
</evidence>
<evidence type="ECO:0000256" key="1">
    <source>
        <dbReference type="ARBA" id="ARBA00004869"/>
    </source>
</evidence>
<dbReference type="EMBL" id="PKPP01006577">
    <property type="protein sequence ID" value="PWA56079.1"/>
    <property type="molecule type" value="Genomic_DNA"/>
</dbReference>
<name>A0A2U1M495_ARTAN</name>
<evidence type="ECO:0000313" key="8">
    <source>
        <dbReference type="EMBL" id="PWA56079.1"/>
    </source>
</evidence>
<keyword evidence="9" id="KW-1185">Reference proteome</keyword>
<protein>
    <recommendedName>
        <fullName evidence="3">glyceraldehyde-3-phosphate dehydrogenase (phosphorylating)</fullName>
        <ecNumber evidence="3">1.2.1.12</ecNumber>
    </recommendedName>
</protein>
<keyword evidence="6" id="KW-0324">Glycolysis</keyword>
<dbReference type="AlphaFoldDB" id="A0A2U1M495"/>
<evidence type="ECO:0000256" key="6">
    <source>
        <dbReference type="ARBA" id="ARBA00023152"/>
    </source>
</evidence>
<dbReference type="InterPro" id="IPR020831">
    <property type="entry name" value="GlycerAld/Erythrose_P_DH"/>
</dbReference>
<evidence type="ECO:0000259" key="7">
    <source>
        <dbReference type="Pfam" id="PF02800"/>
    </source>
</evidence>
<comment type="caution">
    <text evidence="8">The sequence shown here is derived from an EMBL/GenBank/DDBJ whole genome shotgun (WGS) entry which is preliminary data.</text>
</comment>
<dbReference type="GO" id="GO:0005829">
    <property type="term" value="C:cytosol"/>
    <property type="evidence" value="ECO:0007669"/>
    <property type="project" value="TreeGrafter"/>
</dbReference>
<dbReference type="GO" id="GO:0004365">
    <property type="term" value="F:glyceraldehyde-3-phosphate dehydrogenase (NAD+) (phosphorylating) activity"/>
    <property type="evidence" value="ECO:0007669"/>
    <property type="project" value="UniProtKB-EC"/>
</dbReference>
<keyword evidence="5" id="KW-0520">NAD</keyword>
<dbReference type="Gene3D" id="3.30.360.10">
    <property type="entry name" value="Dihydrodipicolinate Reductase, domain 2"/>
    <property type="match status" value="1"/>
</dbReference>
<dbReference type="SUPFAM" id="SSF55347">
    <property type="entry name" value="Glyceraldehyde-3-phosphate dehydrogenase-like, C-terminal domain"/>
    <property type="match status" value="1"/>
</dbReference>
<dbReference type="Pfam" id="PF02800">
    <property type="entry name" value="Gp_dh_C"/>
    <property type="match status" value="1"/>
</dbReference>
<organism evidence="8 9">
    <name type="scientific">Artemisia annua</name>
    <name type="common">Sweet wormwood</name>
    <dbReference type="NCBI Taxonomy" id="35608"/>
    <lineage>
        <taxon>Eukaryota</taxon>
        <taxon>Viridiplantae</taxon>
        <taxon>Streptophyta</taxon>
        <taxon>Embryophyta</taxon>
        <taxon>Tracheophyta</taxon>
        <taxon>Spermatophyta</taxon>
        <taxon>Magnoliopsida</taxon>
        <taxon>eudicotyledons</taxon>
        <taxon>Gunneridae</taxon>
        <taxon>Pentapetalae</taxon>
        <taxon>asterids</taxon>
        <taxon>campanulids</taxon>
        <taxon>Asterales</taxon>
        <taxon>Asteraceae</taxon>
        <taxon>Asteroideae</taxon>
        <taxon>Anthemideae</taxon>
        <taxon>Artemisiinae</taxon>
        <taxon>Artemisia</taxon>
    </lineage>
</organism>
<dbReference type="InterPro" id="IPR020829">
    <property type="entry name" value="GlycerAld_3-P_DH_cat"/>
</dbReference>
<comment type="pathway">
    <text evidence="1">Carbohydrate degradation; glycolysis; pyruvate from D-glyceraldehyde 3-phosphate: step 1/5.</text>
</comment>
<gene>
    <name evidence="8" type="ORF">CTI12_AA421220</name>
</gene>
<sequence length="70" mass="7843">MGITERLCLVKTGTETILKPSDSSQRVFPDLNGKLTGMDFRVPTVDISVVELTMRLEKKATYEQIKATIK</sequence>
<feature type="domain" description="Glyceraldehyde 3-phosphate dehydrogenase catalytic" evidence="7">
    <location>
        <begin position="25"/>
        <end position="70"/>
    </location>
</feature>
<dbReference type="PANTHER" id="PTHR10836">
    <property type="entry name" value="GLYCERALDEHYDE 3-PHOSPHATE DEHYDROGENASE"/>
    <property type="match status" value="1"/>
</dbReference>
<reference evidence="8 9" key="1">
    <citation type="journal article" date="2018" name="Mol. Plant">
        <title>The genome of Artemisia annua provides insight into the evolution of Asteraceae family and artemisinin biosynthesis.</title>
        <authorList>
            <person name="Shen Q."/>
            <person name="Zhang L."/>
            <person name="Liao Z."/>
            <person name="Wang S."/>
            <person name="Yan T."/>
            <person name="Shi P."/>
            <person name="Liu M."/>
            <person name="Fu X."/>
            <person name="Pan Q."/>
            <person name="Wang Y."/>
            <person name="Lv Z."/>
            <person name="Lu X."/>
            <person name="Zhang F."/>
            <person name="Jiang W."/>
            <person name="Ma Y."/>
            <person name="Chen M."/>
            <person name="Hao X."/>
            <person name="Li L."/>
            <person name="Tang Y."/>
            <person name="Lv G."/>
            <person name="Zhou Y."/>
            <person name="Sun X."/>
            <person name="Brodelius P.E."/>
            <person name="Rose J.K.C."/>
            <person name="Tang K."/>
        </authorList>
    </citation>
    <scope>NUCLEOTIDE SEQUENCE [LARGE SCALE GENOMIC DNA]</scope>
    <source>
        <strain evidence="9">cv. Huhao1</strain>
        <tissue evidence="8">Leaf</tissue>
    </source>
</reference>
<dbReference type="Proteomes" id="UP000245207">
    <property type="component" value="Unassembled WGS sequence"/>
</dbReference>
<dbReference type="GO" id="GO:0006096">
    <property type="term" value="P:glycolytic process"/>
    <property type="evidence" value="ECO:0007669"/>
    <property type="project" value="UniProtKB-KW"/>
</dbReference>
<dbReference type="PANTHER" id="PTHR10836:SF112">
    <property type="entry name" value="GLYCERALDEHYDE-3-PHOSPHATE DEHYDROGENASE GAPC1, CYTOSOLIC-RELATED"/>
    <property type="match status" value="1"/>
</dbReference>
<evidence type="ECO:0000256" key="3">
    <source>
        <dbReference type="ARBA" id="ARBA00013119"/>
    </source>
</evidence>
<accession>A0A2U1M495</accession>
<proteinExistence type="inferred from homology"/>
<evidence type="ECO:0000256" key="2">
    <source>
        <dbReference type="ARBA" id="ARBA00007406"/>
    </source>
</evidence>
<keyword evidence="4" id="KW-0560">Oxidoreductase</keyword>
<dbReference type="STRING" id="35608.A0A2U1M495"/>
<evidence type="ECO:0000313" key="9">
    <source>
        <dbReference type="Proteomes" id="UP000245207"/>
    </source>
</evidence>
<dbReference type="OrthoDB" id="1703872at2759"/>
<comment type="similarity">
    <text evidence="2">Belongs to the glyceraldehyde-3-phosphate dehydrogenase family.</text>
</comment>